<organism evidence="1 2">
    <name type="scientific">Sagittula stellata (strain ATCC 700073 / DSM 11524 / E-37)</name>
    <dbReference type="NCBI Taxonomy" id="388399"/>
    <lineage>
        <taxon>Bacteria</taxon>
        <taxon>Pseudomonadati</taxon>
        <taxon>Pseudomonadota</taxon>
        <taxon>Alphaproteobacteria</taxon>
        <taxon>Rhodobacterales</taxon>
        <taxon>Roseobacteraceae</taxon>
        <taxon>Sagittula</taxon>
    </lineage>
</organism>
<protein>
    <submittedName>
        <fullName evidence="1">Uncharacterized protein</fullName>
    </submittedName>
</protein>
<sequence length="144" mass="15715">MIDGGVDPVLVDPEFARDQLVGKGDRLGLEIVAEREIPEHFKERMVPRGVTDVVQIVVLATRADAFLRGRRAVVVALLDAGEAVLELHHPRVDEHKRRIVARHERAGRDDLVPLLLEVVQKCGTDVVQACHVSGPLCGLSGLVA</sequence>
<accession>A3K229</accession>
<dbReference type="eggNOG" id="ENOG50333WW">
    <property type="taxonomic scope" value="Bacteria"/>
</dbReference>
<dbReference type="AlphaFoldDB" id="A3K229"/>
<name>A3K229_SAGS3</name>
<comment type="caution">
    <text evidence="1">The sequence shown here is derived from an EMBL/GenBank/DDBJ whole genome shotgun (WGS) entry which is preliminary data.</text>
</comment>
<evidence type="ECO:0000313" key="2">
    <source>
        <dbReference type="Proteomes" id="UP000005713"/>
    </source>
</evidence>
<evidence type="ECO:0000313" key="1">
    <source>
        <dbReference type="EMBL" id="EBA08975.1"/>
    </source>
</evidence>
<reference evidence="1 2" key="1">
    <citation type="submission" date="2006-06" db="EMBL/GenBank/DDBJ databases">
        <authorList>
            <person name="Moran M.A."/>
            <person name="Ferriera S."/>
            <person name="Johnson J."/>
            <person name="Kravitz S."/>
            <person name="Beeson K."/>
            <person name="Sutton G."/>
            <person name="Rogers Y.-H."/>
            <person name="Friedman R."/>
            <person name="Frazier M."/>
            <person name="Venter J.C."/>
        </authorList>
    </citation>
    <scope>NUCLEOTIDE SEQUENCE [LARGE SCALE GENOMIC DNA]</scope>
    <source>
        <strain evidence="1 2">E-37</strain>
    </source>
</reference>
<proteinExistence type="predicted"/>
<dbReference type="Proteomes" id="UP000005713">
    <property type="component" value="Unassembled WGS sequence"/>
</dbReference>
<keyword evidence="2" id="KW-1185">Reference proteome</keyword>
<gene>
    <name evidence="1" type="ORF">SSE37_04995</name>
</gene>
<dbReference type="AntiFam" id="ANF00074">
    <property type="entry name" value="Shadow ORF (opposite alaS)"/>
</dbReference>
<dbReference type="EMBL" id="AAYA01000004">
    <property type="protein sequence ID" value="EBA08975.1"/>
    <property type="molecule type" value="Genomic_DNA"/>
</dbReference>